<feature type="transmembrane region" description="Helical" evidence="6">
    <location>
        <begin position="88"/>
        <end position="105"/>
    </location>
</feature>
<evidence type="ECO:0000259" key="7">
    <source>
        <dbReference type="PROSITE" id="PS50850"/>
    </source>
</evidence>
<evidence type="ECO:0000313" key="9">
    <source>
        <dbReference type="Proteomes" id="UP000215509"/>
    </source>
</evidence>
<dbReference type="Pfam" id="PF07690">
    <property type="entry name" value="MFS_1"/>
    <property type="match status" value="1"/>
</dbReference>
<feature type="transmembrane region" description="Helical" evidence="6">
    <location>
        <begin position="207"/>
        <end position="223"/>
    </location>
</feature>
<feature type="transmembrane region" description="Helical" evidence="6">
    <location>
        <begin position="301"/>
        <end position="318"/>
    </location>
</feature>
<dbReference type="SUPFAM" id="SSF103473">
    <property type="entry name" value="MFS general substrate transporter"/>
    <property type="match status" value="1"/>
</dbReference>
<gene>
    <name evidence="8" type="ORF">CF651_24730</name>
</gene>
<feature type="transmembrane region" description="Helical" evidence="6">
    <location>
        <begin position="330"/>
        <end position="348"/>
    </location>
</feature>
<dbReference type="InterPro" id="IPR036259">
    <property type="entry name" value="MFS_trans_sf"/>
</dbReference>
<keyword evidence="5 6" id="KW-0472">Membrane</keyword>
<evidence type="ECO:0000256" key="4">
    <source>
        <dbReference type="ARBA" id="ARBA00022989"/>
    </source>
</evidence>
<dbReference type="PRINTS" id="PR01036">
    <property type="entry name" value="TCRTETB"/>
</dbReference>
<feature type="transmembrane region" description="Helical" evidence="6">
    <location>
        <begin position="428"/>
        <end position="449"/>
    </location>
</feature>
<dbReference type="RefSeq" id="WP_094017561.1">
    <property type="nucleotide sequence ID" value="NZ_NMQW01000042.1"/>
</dbReference>
<feature type="domain" description="Major facilitator superfamily (MFS) profile" evidence="7">
    <location>
        <begin position="22"/>
        <end position="451"/>
    </location>
</feature>
<accession>A0A229UK01</accession>
<sequence>MNNELASPASGLQKQGFQEGLVTGLLAITVIMVVMNTMMFNLALPQVALQFGLSSISSSWIVTGYSIVFAISSITYSRLSDYLPIRTLMMVGLLSLGGASILGFFSHNFALLLTARLIQASGAASVPALGIVLLTRFIPAERRGKAMSMVMSASSLGLGLGPVIGGVVIQYMGWNYLFAVTGIVLFLAPVFFRLLPKELSQKVNFDFAGAVLIGIGTTAMLLFLTTRLWVLLVIGLAALYLFWLRIHRAESPFVQPGLFRNKPYMTLSALGVVSYLNNFATLFLMPQILAHLYQLTPGQSGLIIFPGALLSMIASNQIGKIIDRFGNGIFVKYASWFIMASAVLFALFAGSTIYAIMLIYMLMSIGFTALTTSVSNEMSQRLSKEEVGAGMGLFQLIQFFSGAFSVAVTGSALVWQKDLPLPNAYANVFWGMSAVVVVAIVCSFTYRSLRSAAAPAKGMGQ</sequence>
<feature type="transmembrane region" description="Helical" evidence="6">
    <location>
        <begin position="150"/>
        <end position="170"/>
    </location>
</feature>
<feature type="transmembrane region" description="Helical" evidence="6">
    <location>
        <begin position="56"/>
        <end position="76"/>
    </location>
</feature>
<keyword evidence="4 6" id="KW-1133">Transmembrane helix</keyword>
<feature type="transmembrane region" description="Helical" evidence="6">
    <location>
        <begin position="176"/>
        <end position="195"/>
    </location>
</feature>
<feature type="transmembrane region" description="Helical" evidence="6">
    <location>
        <begin position="229"/>
        <end position="246"/>
    </location>
</feature>
<dbReference type="InterPro" id="IPR020846">
    <property type="entry name" value="MFS_dom"/>
</dbReference>
<dbReference type="EMBL" id="NMQW01000042">
    <property type="protein sequence ID" value="OXM83634.1"/>
    <property type="molecule type" value="Genomic_DNA"/>
</dbReference>
<dbReference type="InterPro" id="IPR011701">
    <property type="entry name" value="MFS"/>
</dbReference>
<keyword evidence="9" id="KW-1185">Reference proteome</keyword>
<dbReference type="CDD" id="cd17321">
    <property type="entry name" value="MFS_MMR_MDR_like"/>
    <property type="match status" value="1"/>
</dbReference>
<comment type="subcellular location">
    <subcellularLocation>
        <location evidence="1">Cell membrane</location>
        <topology evidence="1">Multi-pass membrane protein</topology>
    </subcellularLocation>
</comment>
<comment type="caution">
    <text evidence="8">The sequence shown here is derived from an EMBL/GenBank/DDBJ whole genome shotgun (WGS) entry which is preliminary data.</text>
</comment>
<organism evidence="8 9">
    <name type="scientific">Paenibacillus rigui</name>
    <dbReference type="NCBI Taxonomy" id="554312"/>
    <lineage>
        <taxon>Bacteria</taxon>
        <taxon>Bacillati</taxon>
        <taxon>Bacillota</taxon>
        <taxon>Bacilli</taxon>
        <taxon>Bacillales</taxon>
        <taxon>Paenibacillaceae</taxon>
        <taxon>Paenibacillus</taxon>
    </lineage>
</organism>
<feature type="transmembrane region" description="Helical" evidence="6">
    <location>
        <begin position="396"/>
        <end position="416"/>
    </location>
</feature>
<evidence type="ECO:0000313" key="8">
    <source>
        <dbReference type="EMBL" id="OXM83634.1"/>
    </source>
</evidence>
<evidence type="ECO:0000256" key="6">
    <source>
        <dbReference type="SAM" id="Phobius"/>
    </source>
</evidence>
<dbReference type="PANTHER" id="PTHR42718:SF9">
    <property type="entry name" value="MAJOR FACILITATOR SUPERFAMILY MULTIDRUG TRANSPORTER MFSC"/>
    <property type="match status" value="1"/>
</dbReference>
<dbReference type="Gene3D" id="1.20.1720.10">
    <property type="entry name" value="Multidrug resistance protein D"/>
    <property type="match status" value="1"/>
</dbReference>
<evidence type="ECO:0000256" key="2">
    <source>
        <dbReference type="ARBA" id="ARBA00022448"/>
    </source>
</evidence>
<dbReference type="Proteomes" id="UP000215509">
    <property type="component" value="Unassembled WGS sequence"/>
</dbReference>
<evidence type="ECO:0000256" key="3">
    <source>
        <dbReference type="ARBA" id="ARBA00022692"/>
    </source>
</evidence>
<dbReference type="AlphaFoldDB" id="A0A229UK01"/>
<evidence type="ECO:0000256" key="1">
    <source>
        <dbReference type="ARBA" id="ARBA00004651"/>
    </source>
</evidence>
<dbReference type="PANTHER" id="PTHR42718">
    <property type="entry name" value="MAJOR FACILITATOR SUPERFAMILY MULTIDRUG TRANSPORTER MFSC"/>
    <property type="match status" value="1"/>
</dbReference>
<reference evidence="8 9" key="1">
    <citation type="submission" date="2017-07" db="EMBL/GenBank/DDBJ databases">
        <title>Genome sequencing and assembly of Paenibacillus rigui.</title>
        <authorList>
            <person name="Mayilraj S."/>
        </authorList>
    </citation>
    <scope>NUCLEOTIDE SEQUENCE [LARGE SCALE GENOMIC DNA]</scope>
    <source>
        <strain evidence="8 9">JCM 16352</strain>
    </source>
</reference>
<feature type="transmembrane region" description="Helical" evidence="6">
    <location>
        <begin position="21"/>
        <end position="44"/>
    </location>
</feature>
<keyword evidence="3 6" id="KW-0812">Transmembrane</keyword>
<dbReference type="PROSITE" id="PS50850">
    <property type="entry name" value="MFS"/>
    <property type="match status" value="1"/>
</dbReference>
<evidence type="ECO:0000256" key="5">
    <source>
        <dbReference type="ARBA" id="ARBA00023136"/>
    </source>
</evidence>
<dbReference type="GO" id="GO:0005886">
    <property type="term" value="C:plasma membrane"/>
    <property type="evidence" value="ECO:0007669"/>
    <property type="project" value="UniProtKB-SubCell"/>
</dbReference>
<feature type="transmembrane region" description="Helical" evidence="6">
    <location>
        <begin position="117"/>
        <end position="138"/>
    </location>
</feature>
<keyword evidence="2" id="KW-0813">Transport</keyword>
<dbReference type="Gene3D" id="1.20.1250.20">
    <property type="entry name" value="MFS general substrate transporter like domains"/>
    <property type="match status" value="1"/>
</dbReference>
<proteinExistence type="predicted"/>
<protein>
    <submittedName>
        <fullName evidence="8">MFS transporter</fullName>
    </submittedName>
</protein>
<dbReference type="OrthoDB" id="2403626at2"/>
<name>A0A229UK01_9BACL</name>
<feature type="transmembrane region" description="Helical" evidence="6">
    <location>
        <begin position="354"/>
        <end position="375"/>
    </location>
</feature>
<feature type="transmembrane region" description="Helical" evidence="6">
    <location>
        <begin position="267"/>
        <end position="289"/>
    </location>
</feature>
<dbReference type="GO" id="GO:0022857">
    <property type="term" value="F:transmembrane transporter activity"/>
    <property type="evidence" value="ECO:0007669"/>
    <property type="project" value="InterPro"/>
</dbReference>